<accession>A0A0E2H7R8</accession>
<dbReference type="InterPro" id="IPR006043">
    <property type="entry name" value="NCS2"/>
</dbReference>
<keyword evidence="2" id="KW-0812">Transmembrane</keyword>
<protein>
    <submittedName>
        <fullName evidence="5">Uncharacterized protein</fullName>
    </submittedName>
</protein>
<comment type="subcellular location">
    <subcellularLocation>
        <location evidence="1">Membrane</location>
        <topology evidence="1">Multi-pass membrane protein</topology>
    </subcellularLocation>
</comment>
<dbReference type="GO" id="GO:0016020">
    <property type="term" value="C:membrane"/>
    <property type="evidence" value="ECO:0007669"/>
    <property type="project" value="UniProtKB-SubCell"/>
</dbReference>
<evidence type="ECO:0000256" key="4">
    <source>
        <dbReference type="ARBA" id="ARBA00023136"/>
    </source>
</evidence>
<keyword evidence="4" id="KW-0472">Membrane</keyword>
<dbReference type="AlphaFoldDB" id="A0A0E2H7R8"/>
<dbReference type="Pfam" id="PF00860">
    <property type="entry name" value="Xan_ur_permease"/>
    <property type="match status" value="1"/>
</dbReference>
<dbReference type="Proteomes" id="UP000013085">
    <property type="component" value="Unassembled WGS sequence"/>
</dbReference>
<name>A0A0E2H7R8_9FIRM</name>
<dbReference type="GO" id="GO:0015205">
    <property type="term" value="F:nucleobase transmembrane transporter activity"/>
    <property type="evidence" value="ECO:0007669"/>
    <property type="project" value="UniProtKB-ARBA"/>
</dbReference>
<evidence type="ECO:0000256" key="3">
    <source>
        <dbReference type="ARBA" id="ARBA00022989"/>
    </source>
</evidence>
<evidence type="ECO:0000256" key="2">
    <source>
        <dbReference type="ARBA" id="ARBA00022692"/>
    </source>
</evidence>
<sequence>MSGVDSLSCVAIGLLAAINSLQAMGDVTAAMGGMDWEATDKQLRGGILGFGSSNIIGAFFGGLPNVAFSQNAGIVTATKIVNRCMPVGSDWRTAVLNSEHLVSVCLIFVHLTERLLGDLLVLCGQVVSVDDSVNHISHDGGSHHINDRVLF</sequence>
<dbReference type="HOGENOM" id="CLU_1728180_0_0_9"/>
<evidence type="ECO:0000313" key="5">
    <source>
        <dbReference type="EMBL" id="ENZ12341.1"/>
    </source>
</evidence>
<keyword evidence="3" id="KW-1133">Transmembrane helix</keyword>
<organism evidence="5 6">
    <name type="scientific">[Clostridium] clostridioforme 90A8</name>
    <dbReference type="NCBI Taxonomy" id="999408"/>
    <lineage>
        <taxon>Bacteria</taxon>
        <taxon>Bacillati</taxon>
        <taxon>Bacillota</taxon>
        <taxon>Clostridia</taxon>
        <taxon>Lachnospirales</taxon>
        <taxon>Lachnospiraceae</taxon>
        <taxon>Enterocloster</taxon>
    </lineage>
</organism>
<dbReference type="EMBL" id="AGYR01000039">
    <property type="protein sequence ID" value="ENZ12341.1"/>
    <property type="molecule type" value="Genomic_DNA"/>
</dbReference>
<evidence type="ECO:0000256" key="1">
    <source>
        <dbReference type="ARBA" id="ARBA00004141"/>
    </source>
</evidence>
<proteinExistence type="predicted"/>
<reference evidence="5 6" key="1">
    <citation type="submission" date="2013-01" db="EMBL/GenBank/DDBJ databases">
        <title>The Genome Sequence of Clostridium clostridioforme 90A8.</title>
        <authorList>
            <consortium name="The Broad Institute Genome Sequencing Platform"/>
            <person name="Earl A."/>
            <person name="Ward D."/>
            <person name="Feldgarden M."/>
            <person name="Gevers D."/>
            <person name="Courvalin P."/>
            <person name="Lambert T."/>
            <person name="Walker B."/>
            <person name="Young S.K."/>
            <person name="Zeng Q."/>
            <person name="Gargeya S."/>
            <person name="Fitzgerald M."/>
            <person name="Haas B."/>
            <person name="Abouelleil A."/>
            <person name="Alvarado L."/>
            <person name="Arachchi H.M."/>
            <person name="Berlin A.M."/>
            <person name="Chapman S.B."/>
            <person name="Dewar J."/>
            <person name="Goldberg J."/>
            <person name="Griggs A."/>
            <person name="Gujja S."/>
            <person name="Hansen M."/>
            <person name="Howarth C."/>
            <person name="Imamovic A."/>
            <person name="Larimer J."/>
            <person name="McCowan C."/>
            <person name="Murphy C."/>
            <person name="Neiman D."/>
            <person name="Pearson M."/>
            <person name="Priest M."/>
            <person name="Roberts A."/>
            <person name="Saif S."/>
            <person name="Shea T."/>
            <person name="Sisk P."/>
            <person name="Sykes S."/>
            <person name="Wortman J."/>
            <person name="Nusbaum C."/>
            <person name="Birren B."/>
        </authorList>
    </citation>
    <scope>NUCLEOTIDE SEQUENCE [LARGE SCALE GENOMIC DNA]</scope>
    <source>
        <strain evidence="5 6">90A8</strain>
    </source>
</reference>
<gene>
    <name evidence="5" type="ORF">HMPREF1090_03464</name>
</gene>
<evidence type="ECO:0000313" key="6">
    <source>
        <dbReference type="Proteomes" id="UP000013085"/>
    </source>
</evidence>
<comment type="caution">
    <text evidence="5">The sequence shown here is derived from an EMBL/GenBank/DDBJ whole genome shotgun (WGS) entry which is preliminary data.</text>
</comment>